<dbReference type="InterPro" id="IPR015424">
    <property type="entry name" value="PyrdxlP-dep_Trfase"/>
</dbReference>
<dbReference type="PANTHER" id="PTHR46383">
    <property type="entry name" value="ASPARTATE AMINOTRANSFERASE"/>
    <property type="match status" value="1"/>
</dbReference>
<dbReference type="GO" id="GO:0006520">
    <property type="term" value="P:amino acid metabolic process"/>
    <property type="evidence" value="ECO:0007669"/>
    <property type="project" value="InterPro"/>
</dbReference>
<keyword evidence="5" id="KW-0663">Pyridoxal phosphate</keyword>
<keyword evidence="3" id="KW-0032">Aminotransferase</keyword>
<protein>
    <recommendedName>
        <fullName evidence="7">Aminotransferase class I/classII domain-containing protein</fullName>
    </recommendedName>
</protein>
<dbReference type="InterPro" id="IPR015421">
    <property type="entry name" value="PyrdxlP-dep_Trfase_major"/>
</dbReference>
<dbReference type="PANTHER" id="PTHR46383:SF2">
    <property type="entry name" value="AMINOTRANSFERASE"/>
    <property type="match status" value="1"/>
</dbReference>
<name>A0A382NR15_9ZZZZ</name>
<dbReference type="AlphaFoldDB" id="A0A382NR15"/>
<proteinExistence type="inferred from homology"/>
<dbReference type="GO" id="GO:0008483">
    <property type="term" value="F:transaminase activity"/>
    <property type="evidence" value="ECO:0007669"/>
    <property type="project" value="UniProtKB-KW"/>
</dbReference>
<comment type="similarity">
    <text evidence="2">Belongs to the class-I pyridoxal-phosphate-dependent aminotransferase family.</text>
</comment>
<evidence type="ECO:0000256" key="5">
    <source>
        <dbReference type="ARBA" id="ARBA00022898"/>
    </source>
</evidence>
<keyword evidence="4" id="KW-0808">Transferase</keyword>
<evidence type="ECO:0008006" key="7">
    <source>
        <dbReference type="Google" id="ProtNLM"/>
    </source>
</evidence>
<feature type="non-terminal residue" evidence="6">
    <location>
        <position position="94"/>
    </location>
</feature>
<evidence type="ECO:0000256" key="4">
    <source>
        <dbReference type="ARBA" id="ARBA00022679"/>
    </source>
</evidence>
<sequence length="94" mass="10335">MLKISNRSLIPPFIVMDVMRAANERAASGSDVLHLEVGQPSSPAPKKVIETAQFVLAEDKLGYTDALGISLLREKISGHYRETYGVNLDPKRIV</sequence>
<evidence type="ECO:0000256" key="2">
    <source>
        <dbReference type="ARBA" id="ARBA00007441"/>
    </source>
</evidence>
<accession>A0A382NR15</accession>
<organism evidence="6">
    <name type="scientific">marine metagenome</name>
    <dbReference type="NCBI Taxonomy" id="408172"/>
    <lineage>
        <taxon>unclassified sequences</taxon>
        <taxon>metagenomes</taxon>
        <taxon>ecological metagenomes</taxon>
    </lineage>
</organism>
<evidence type="ECO:0000256" key="1">
    <source>
        <dbReference type="ARBA" id="ARBA00001933"/>
    </source>
</evidence>
<evidence type="ECO:0000313" key="6">
    <source>
        <dbReference type="EMBL" id="SVC62172.1"/>
    </source>
</evidence>
<dbReference type="EMBL" id="UINC01101395">
    <property type="protein sequence ID" value="SVC62172.1"/>
    <property type="molecule type" value="Genomic_DNA"/>
</dbReference>
<reference evidence="6" key="1">
    <citation type="submission" date="2018-05" db="EMBL/GenBank/DDBJ databases">
        <authorList>
            <person name="Lanie J.A."/>
            <person name="Ng W.-L."/>
            <person name="Kazmierczak K.M."/>
            <person name="Andrzejewski T.M."/>
            <person name="Davidsen T.M."/>
            <person name="Wayne K.J."/>
            <person name="Tettelin H."/>
            <person name="Glass J.I."/>
            <person name="Rusch D."/>
            <person name="Podicherti R."/>
            <person name="Tsui H.-C.T."/>
            <person name="Winkler M.E."/>
        </authorList>
    </citation>
    <scope>NUCLEOTIDE SEQUENCE</scope>
</reference>
<evidence type="ECO:0000256" key="3">
    <source>
        <dbReference type="ARBA" id="ARBA00022576"/>
    </source>
</evidence>
<dbReference type="Gene3D" id="3.40.640.10">
    <property type="entry name" value="Type I PLP-dependent aspartate aminotransferase-like (Major domain)"/>
    <property type="match status" value="1"/>
</dbReference>
<dbReference type="InterPro" id="IPR050596">
    <property type="entry name" value="AspAT/PAT-like"/>
</dbReference>
<dbReference type="SUPFAM" id="SSF53383">
    <property type="entry name" value="PLP-dependent transferases"/>
    <property type="match status" value="1"/>
</dbReference>
<gene>
    <name evidence="6" type="ORF">METZ01_LOCUS315026</name>
</gene>
<comment type="cofactor">
    <cofactor evidence="1">
        <name>pyridoxal 5'-phosphate</name>
        <dbReference type="ChEBI" id="CHEBI:597326"/>
    </cofactor>
</comment>